<dbReference type="Pfam" id="PF01739">
    <property type="entry name" value="CheR"/>
    <property type="match status" value="1"/>
</dbReference>
<dbReference type="Proteomes" id="UP000610558">
    <property type="component" value="Unassembled WGS sequence"/>
</dbReference>
<evidence type="ECO:0000313" key="8">
    <source>
        <dbReference type="EMBL" id="MBD2858135.1"/>
    </source>
</evidence>
<dbReference type="InterPro" id="IPR050903">
    <property type="entry name" value="Bact_Chemotaxis_MeTrfase"/>
</dbReference>
<keyword evidence="9" id="KW-1185">Reference proteome</keyword>
<dbReference type="PROSITE" id="PS50123">
    <property type="entry name" value="CHER"/>
    <property type="match status" value="1"/>
</dbReference>
<dbReference type="SMART" id="SM00138">
    <property type="entry name" value="MeTrc"/>
    <property type="match status" value="1"/>
</dbReference>
<gene>
    <name evidence="8" type="ORF">IB286_03875</name>
</gene>
<dbReference type="EMBL" id="JACXLD010000001">
    <property type="protein sequence ID" value="MBD2858135.1"/>
    <property type="molecule type" value="Genomic_DNA"/>
</dbReference>
<name>A0A927BYY4_9GAMM</name>
<dbReference type="InterPro" id="IPR029063">
    <property type="entry name" value="SAM-dependent_MTases_sf"/>
</dbReference>
<keyword evidence="3 5" id="KW-0808">Transferase</keyword>
<dbReference type="SUPFAM" id="SSF47757">
    <property type="entry name" value="Chemotaxis receptor methyltransferase CheR, N-terminal domain"/>
    <property type="match status" value="1"/>
</dbReference>
<evidence type="ECO:0000256" key="3">
    <source>
        <dbReference type="ARBA" id="ARBA00022679"/>
    </source>
</evidence>
<accession>A0A927BYY4</accession>
<evidence type="ECO:0000256" key="2">
    <source>
        <dbReference type="ARBA" id="ARBA00022603"/>
    </source>
</evidence>
<dbReference type="InterPro" id="IPR036804">
    <property type="entry name" value="CheR_N_sf"/>
</dbReference>
<feature type="binding site" evidence="6">
    <location>
        <position position="83"/>
    </location>
    <ligand>
        <name>S-adenosyl-L-methionine</name>
        <dbReference type="ChEBI" id="CHEBI:59789"/>
    </ligand>
</feature>
<evidence type="ECO:0000256" key="5">
    <source>
        <dbReference type="PIRNR" id="PIRNR000410"/>
    </source>
</evidence>
<feature type="binding site" evidence="6">
    <location>
        <begin position="224"/>
        <end position="225"/>
    </location>
    <ligand>
        <name>S-adenosyl-L-methionine</name>
        <dbReference type="ChEBI" id="CHEBI:59789"/>
    </ligand>
</feature>
<comment type="function">
    <text evidence="5">Methylation of the membrane-bound methyl-accepting chemotaxis proteins (MCP) to form gamma-glutamyl methyl ester residues in MCP.</text>
</comment>
<dbReference type="InterPro" id="IPR026024">
    <property type="entry name" value="Chemotaxis_MeTrfase_CheR"/>
</dbReference>
<protein>
    <recommendedName>
        <fullName evidence="5">Chemotaxis protein methyltransferase</fullName>
        <ecNumber evidence="5">2.1.1.80</ecNumber>
    </recommendedName>
</protein>
<dbReference type="AlphaFoldDB" id="A0A927BYY4"/>
<dbReference type="PANTHER" id="PTHR24422:SF19">
    <property type="entry name" value="CHEMOTAXIS PROTEIN METHYLTRANSFERASE"/>
    <property type="match status" value="1"/>
</dbReference>
<dbReference type="Gene3D" id="3.40.50.150">
    <property type="entry name" value="Vaccinia Virus protein VP39"/>
    <property type="match status" value="1"/>
</dbReference>
<dbReference type="Pfam" id="PF03705">
    <property type="entry name" value="CheR_N"/>
    <property type="match status" value="1"/>
</dbReference>
<feature type="domain" description="CheR-type methyltransferase" evidence="7">
    <location>
        <begin position="7"/>
        <end position="278"/>
    </location>
</feature>
<keyword evidence="4 5" id="KW-0949">S-adenosyl-L-methionine</keyword>
<feature type="binding site" evidence="6">
    <location>
        <position position="123"/>
    </location>
    <ligand>
        <name>S-adenosyl-L-methionine</name>
        <dbReference type="ChEBI" id="CHEBI:59789"/>
    </ligand>
</feature>
<evidence type="ECO:0000259" key="7">
    <source>
        <dbReference type="PROSITE" id="PS50123"/>
    </source>
</evidence>
<sequence length="278" mass="31945">MALENEKSNLEFNFSKRDFERLRKLVYEHTGINLSEEKQQLTYGRFAKRLRALKISDFSDYIDLIDNGDEDEMDHFVSAITTNFTSFFRESHHFDFLAQEVQRIGMKSRRIRIWSAGCSSGEEPYSIAISILNAIPDAINWDLKILATDLDKKMVEKASAGIYDAERISGLPEQIKKGWFRKGRGDNAGKVQVAKEARSLITFKDLNLLHDWPVKGPFDIIFCRNVVIYFDKGVQRTLFSKFSAKQRSGGKLIIGHSENLANVSNDYKLIGRTIYEKL</sequence>
<dbReference type="PIRSF" id="PIRSF000410">
    <property type="entry name" value="CheR"/>
    <property type="match status" value="1"/>
</dbReference>
<dbReference type="PANTHER" id="PTHR24422">
    <property type="entry name" value="CHEMOTAXIS PROTEIN METHYLTRANSFERASE"/>
    <property type="match status" value="1"/>
</dbReference>
<evidence type="ECO:0000256" key="1">
    <source>
        <dbReference type="ARBA" id="ARBA00001541"/>
    </source>
</evidence>
<dbReference type="InterPro" id="IPR022642">
    <property type="entry name" value="CheR_C"/>
</dbReference>
<dbReference type="InterPro" id="IPR022641">
    <property type="entry name" value="CheR_N"/>
</dbReference>
<feature type="binding site" evidence="6">
    <location>
        <begin position="207"/>
        <end position="208"/>
    </location>
    <ligand>
        <name>S-adenosyl-L-methionine</name>
        <dbReference type="ChEBI" id="CHEBI:59789"/>
    </ligand>
</feature>
<dbReference type="SUPFAM" id="SSF53335">
    <property type="entry name" value="S-adenosyl-L-methionine-dependent methyltransferases"/>
    <property type="match status" value="1"/>
</dbReference>
<comment type="caution">
    <text evidence="8">The sequence shown here is derived from an EMBL/GenBank/DDBJ whole genome shotgun (WGS) entry which is preliminary data.</text>
</comment>
<organism evidence="8 9">
    <name type="scientific">Spongiibacter pelagi</name>
    <dbReference type="NCBI Taxonomy" id="2760804"/>
    <lineage>
        <taxon>Bacteria</taxon>
        <taxon>Pseudomonadati</taxon>
        <taxon>Pseudomonadota</taxon>
        <taxon>Gammaproteobacteria</taxon>
        <taxon>Cellvibrionales</taxon>
        <taxon>Spongiibacteraceae</taxon>
        <taxon>Spongiibacter</taxon>
    </lineage>
</organism>
<dbReference type="CDD" id="cd02440">
    <property type="entry name" value="AdoMet_MTases"/>
    <property type="match status" value="1"/>
</dbReference>
<dbReference type="InterPro" id="IPR000780">
    <property type="entry name" value="CheR_MeTrfase"/>
</dbReference>
<reference evidence="8" key="1">
    <citation type="submission" date="2020-09" db="EMBL/GenBank/DDBJ databases">
        <authorList>
            <person name="Yoon J.-W."/>
        </authorList>
    </citation>
    <scope>NUCLEOTIDE SEQUENCE</scope>
    <source>
        <strain evidence="8">KMU-158</strain>
    </source>
</reference>
<keyword evidence="2 5" id="KW-0489">Methyltransferase</keyword>
<feature type="binding site" evidence="6">
    <location>
        <position position="89"/>
    </location>
    <ligand>
        <name>S-adenosyl-L-methionine</name>
        <dbReference type="ChEBI" id="CHEBI:59789"/>
    </ligand>
</feature>
<feature type="binding site" evidence="6">
    <location>
        <position position="149"/>
    </location>
    <ligand>
        <name>S-adenosyl-L-methionine</name>
        <dbReference type="ChEBI" id="CHEBI:59789"/>
    </ligand>
</feature>
<proteinExistence type="predicted"/>
<comment type="catalytic activity">
    <reaction evidence="1 5">
        <text>L-glutamyl-[protein] + S-adenosyl-L-methionine = [protein]-L-glutamate 5-O-methyl ester + S-adenosyl-L-homocysteine</text>
        <dbReference type="Rhea" id="RHEA:24452"/>
        <dbReference type="Rhea" id="RHEA-COMP:10208"/>
        <dbReference type="Rhea" id="RHEA-COMP:10311"/>
        <dbReference type="ChEBI" id="CHEBI:29973"/>
        <dbReference type="ChEBI" id="CHEBI:57856"/>
        <dbReference type="ChEBI" id="CHEBI:59789"/>
        <dbReference type="ChEBI" id="CHEBI:82795"/>
        <dbReference type="EC" id="2.1.1.80"/>
    </reaction>
</comment>
<evidence type="ECO:0000256" key="4">
    <source>
        <dbReference type="ARBA" id="ARBA00022691"/>
    </source>
</evidence>
<feature type="binding site" evidence="6">
    <location>
        <position position="85"/>
    </location>
    <ligand>
        <name>S-adenosyl-L-methionine</name>
        <dbReference type="ChEBI" id="CHEBI:59789"/>
    </ligand>
</feature>
<evidence type="ECO:0000256" key="6">
    <source>
        <dbReference type="PIRSR" id="PIRSR000410-1"/>
    </source>
</evidence>
<dbReference type="GO" id="GO:0032259">
    <property type="term" value="P:methylation"/>
    <property type="evidence" value="ECO:0007669"/>
    <property type="project" value="UniProtKB-KW"/>
</dbReference>
<dbReference type="EC" id="2.1.1.80" evidence="5"/>
<evidence type="ECO:0000313" key="9">
    <source>
        <dbReference type="Proteomes" id="UP000610558"/>
    </source>
</evidence>
<dbReference type="PRINTS" id="PR00996">
    <property type="entry name" value="CHERMTFRASE"/>
</dbReference>
<dbReference type="Gene3D" id="1.10.155.10">
    <property type="entry name" value="Chemotaxis receptor methyltransferase CheR, N-terminal domain"/>
    <property type="match status" value="1"/>
</dbReference>
<dbReference type="GO" id="GO:0008983">
    <property type="term" value="F:protein-glutamate O-methyltransferase activity"/>
    <property type="evidence" value="ECO:0007669"/>
    <property type="project" value="UniProtKB-EC"/>
</dbReference>